<gene>
    <name evidence="2" type="ORF">g.19912</name>
</gene>
<proteinExistence type="predicted"/>
<evidence type="ECO:0000313" key="2">
    <source>
        <dbReference type="EMBL" id="JAT81926.1"/>
    </source>
</evidence>
<name>A0A1E1W4M4_PECGO</name>
<evidence type="ECO:0000256" key="1">
    <source>
        <dbReference type="SAM" id="MobiDB-lite"/>
    </source>
</evidence>
<feature type="compositionally biased region" description="Polar residues" evidence="1">
    <location>
        <begin position="1"/>
        <end position="11"/>
    </location>
</feature>
<accession>A0A1E1W4M4</accession>
<protein>
    <submittedName>
        <fullName evidence="2">Uncharacterized protein</fullName>
    </submittedName>
</protein>
<feature type="non-terminal residue" evidence="2">
    <location>
        <position position="107"/>
    </location>
</feature>
<feature type="region of interest" description="Disordered" evidence="1">
    <location>
        <begin position="1"/>
        <end position="30"/>
    </location>
</feature>
<reference evidence="2" key="1">
    <citation type="submission" date="2015-09" db="EMBL/GenBank/DDBJ databases">
        <title>De novo assembly of Pectinophora gossypiella (Pink Bollworm) gut transcriptome.</title>
        <authorList>
            <person name="Tassone E.E."/>
        </authorList>
    </citation>
    <scope>NUCLEOTIDE SEQUENCE</scope>
</reference>
<organism evidence="2">
    <name type="scientific">Pectinophora gossypiella</name>
    <name type="common">Cotton pink bollworm</name>
    <name type="synonym">Depressaria gossypiella</name>
    <dbReference type="NCBI Taxonomy" id="13191"/>
    <lineage>
        <taxon>Eukaryota</taxon>
        <taxon>Metazoa</taxon>
        <taxon>Ecdysozoa</taxon>
        <taxon>Arthropoda</taxon>
        <taxon>Hexapoda</taxon>
        <taxon>Insecta</taxon>
        <taxon>Pterygota</taxon>
        <taxon>Neoptera</taxon>
        <taxon>Endopterygota</taxon>
        <taxon>Lepidoptera</taxon>
        <taxon>Glossata</taxon>
        <taxon>Ditrysia</taxon>
        <taxon>Gelechioidea</taxon>
        <taxon>Gelechiidae</taxon>
        <taxon>Apatetrinae</taxon>
        <taxon>Pectinophora</taxon>
    </lineage>
</organism>
<feature type="non-terminal residue" evidence="2">
    <location>
        <position position="1"/>
    </location>
</feature>
<dbReference type="OrthoDB" id="295473at2759"/>
<sequence>KSDNGGNSTLSDVPDISADSSSYNGDDTKGVCRYQSEKTKEEEMQAEERAEAARLDEACGGVDEVGGESVAETEARNLGQASDHVLDEQSWTDDDVVVASGNGDLLA</sequence>
<dbReference type="AlphaFoldDB" id="A0A1E1W4M4"/>
<dbReference type="EMBL" id="GDQN01009128">
    <property type="protein sequence ID" value="JAT81926.1"/>
    <property type="molecule type" value="Transcribed_RNA"/>
</dbReference>